<keyword evidence="1" id="KW-0732">Signal</keyword>
<dbReference type="Proteomes" id="UP000295260">
    <property type="component" value="Unassembled WGS sequence"/>
</dbReference>
<dbReference type="InterPro" id="IPR005901">
    <property type="entry name" value="GLPGLI"/>
</dbReference>
<name>A0A4R6QJP7_9FLAO</name>
<comment type="caution">
    <text evidence="2">The sequence shown here is derived from an EMBL/GenBank/DDBJ whole genome shotgun (WGS) entry which is preliminary data.</text>
</comment>
<dbReference type="EMBL" id="SNXR01000001">
    <property type="protein sequence ID" value="TDP61935.1"/>
    <property type="molecule type" value="Genomic_DNA"/>
</dbReference>
<feature type="signal peptide" evidence="1">
    <location>
        <begin position="1"/>
        <end position="20"/>
    </location>
</feature>
<gene>
    <name evidence="2" type="ORF">BC748_0047</name>
</gene>
<accession>A0A4R6QJP7</accession>
<proteinExistence type="predicted"/>
<sequence length="232" mass="26764">MKILISVLSLFFLTSFKSSAQSSGKITYEIKAINFEPKKDAKQNELIDLSISTAKSQTFTLLFSDLKSSFTSNSGKMEEDMKEKMLNQLALLMFTCDFDYFLDISLSIELFKKEDGALIKNEYKKKEWKITSESKKIDSYLCYKATYSYTYLGRDNKTKERIITAWFAPSLPYSYGPKNYNGLPGLILELQDWDTTFLATKIELFDKEIEIDLPKGKTITQEEYERKVLSGN</sequence>
<evidence type="ECO:0000256" key="1">
    <source>
        <dbReference type="SAM" id="SignalP"/>
    </source>
</evidence>
<dbReference type="OrthoDB" id="1429333at2"/>
<protein>
    <submittedName>
        <fullName evidence="2">GLPGLI family protein</fullName>
    </submittedName>
</protein>
<dbReference type="NCBIfam" id="TIGR01200">
    <property type="entry name" value="GLPGLI"/>
    <property type="match status" value="1"/>
</dbReference>
<evidence type="ECO:0000313" key="2">
    <source>
        <dbReference type="EMBL" id="TDP61935.1"/>
    </source>
</evidence>
<reference evidence="2 3" key="1">
    <citation type="submission" date="2019-03" db="EMBL/GenBank/DDBJ databases">
        <title>Genomic Encyclopedia of Archaeal and Bacterial Type Strains, Phase II (KMG-II): from individual species to whole genera.</title>
        <authorList>
            <person name="Goeker M."/>
        </authorList>
    </citation>
    <scope>NUCLEOTIDE SEQUENCE [LARGE SCALE GENOMIC DNA]</scope>
    <source>
        <strain evidence="2 3">DSM 25687</strain>
    </source>
</reference>
<feature type="chain" id="PRO_5020845375" evidence="1">
    <location>
        <begin position="21"/>
        <end position="232"/>
    </location>
</feature>
<evidence type="ECO:0000313" key="3">
    <source>
        <dbReference type="Proteomes" id="UP000295260"/>
    </source>
</evidence>
<organism evidence="2 3">
    <name type="scientific">Flavobacterium dankookense</name>
    <dbReference type="NCBI Taxonomy" id="706186"/>
    <lineage>
        <taxon>Bacteria</taxon>
        <taxon>Pseudomonadati</taxon>
        <taxon>Bacteroidota</taxon>
        <taxon>Flavobacteriia</taxon>
        <taxon>Flavobacteriales</taxon>
        <taxon>Flavobacteriaceae</taxon>
        <taxon>Flavobacterium</taxon>
    </lineage>
</organism>
<keyword evidence="3" id="KW-1185">Reference proteome</keyword>
<dbReference type="RefSeq" id="WP_133531449.1">
    <property type="nucleotide sequence ID" value="NZ_SNXR01000001.1"/>
</dbReference>
<dbReference type="AlphaFoldDB" id="A0A4R6QJP7"/>
<dbReference type="Pfam" id="PF09697">
    <property type="entry name" value="Porph_ging"/>
    <property type="match status" value="1"/>
</dbReference>